<keyword evidence="2" id="KW-0812">Transmembrane</keyword>
<name>A0A812ZJ69_9DINO</name>
<keyword evidence="2" id="KW-0472">Membrane</keyword>
<dbReference type="Proteomes" id="UP000601435">
    <property type="component" value="Unassembled WGS sequence"/>
</dbReference>
<proteinExistence type="predicted"/>
<protein>
    <submittedName>
        <fullName evidence="3">QCT protein</fullName>
    </submittedName>
</protein>
<feature type="transmembrane region" description="Helical" evidence="2">
    <location>
        <begin position="55"/>
        <end position="76"/>
    </location>
</feature>
<gene>
    <name evidence="3" type="primary">QCT</name>
    <name evidence="3" type="ORF">SNEC2469_LOCUS24744</name>
</gene>
<evidence type="ECO:0000256" key="1">
    <source>
        <dbReference type="SAM" id="MobiDB-lite"/>
    </source>
</evidence>
<dbReference type="EMBL" id="CAJNJA010048030">
    <property type="protein sequence ID" value="CAE7828346.1"/>
    <property type="molecule type" value="Genomic_DNA"/>
</dbReference>
<accession>A0A812ZJ69</accession>
<dbReference type="AlphaFoldDB" id="A0A812ZJ69"/>
<comment type="caution">
    <text evidence="3">The sequence shown here is derived from an EMBL/GenBank/DDBJ whole genome shotgun (WGS) entry which is preliminary data.</text>
</comment>
<evidence type="ECO:0000313" key="3">
    <source>
        <dbReference type="EMBL" id="CAE7828346.1"/>
    </source>
</evidence>
<evidence type="ECO:0000313" key="4">
    <source>
        <dbReference type="Proteomes" id="UP000601435"/>
    </source>
</evidence>
<feature type="region of interest" description="Disordered" evidence="1">
    <location>
        <begin position="1"/>
        <end position="31"/>
    </location>
</feature>
<evidence type="ECO:0000256" key="2">
    <source>
        <dbReference type="SAM" id="Phobius"/>
    </source>
</evidence>
<sequence>MILQSVPSEDYDEEENGLVSNSPRPPATRKLPLKARRVTAADHRISEEDEASWKLVALGICCFLGVVAVGASLAVLSRVGQDAGGTLQGTLGNGATGVKPVLAIFGFTILGEESAEQALPTNNAVAWVAASLLKDHGHLLLSPYAKGEPAFAMPEGSATKGSYIPDGELVQSWRPAGAGRLLRAKASRTSALRAVVVGPISEILQAQYGLAAPAVRATSAQTAADAFLDLRQILQEAGGGSSEDGATEAHLVLVAHPHQLPYLALIAVASGFRRVALLDPQLFEAVPWRTFGCSRLGYGGGGAAATVALDQEAHRFESYAGQLKETEPERLQRLQPLIEAVNATLDFHRCVARQAVLPGAVRACAQKP</sequence>
<reference evidence="3" key="1">
    <citation type="submission" date="2021-02" db="EMBL/GenBank/DDBJ databases">
        <authorList>
            <person name="Dougan E. K."/>
            <person name="Rhodes N."/>
            <person name="Thang M."/>
            <person name="Chan C."/>
        </authorList>
    </citation>
    <scope>NUCLEOTIDE SEQUENCE</scope>
</reference>
<keyword evidence="2" id="KW-1133">Transmembrane helix</keyword>
<organism evidence="3 4">
    <name type="scientific">Symbiodinium necroappetens</name>
    <dbReference type="NCBI Taxonomy" id="1628268"/>
    <lineage>
        <taxon>Eukaryota</taxon>
        <taxon>Sar</taxon>
        <taxon>Alveolata</taxon>
        <taxon>Dinophyceae</taxon>
        <taxon>Suessiales</taxon>
        <taxon>Symbiodiniaceae</taxon>
        <taxon>Symbiodinium</taxon>
    </lineage>
</organism>
<keyword evidence="4" id="KW-1185">Reference proteome</keyword>
<dbReference type="OrthoDB" id="418859at2759"/>